<dbReference type="Proteomes" id="UP000248044">
    <property type="component" value="Chromosome"/>
</dbReference>
<proteinExistence type="predicted"/>
<evidence type="ECO:0008006" key="3">
    <source>
        <dbReference type="Google" id="ProtNLM"/>
    </source>
</evidence>
<reference evidence="1 2" key="1">
    <citation type="submission" date="2018-05" db="EMBL/GenBank/DDBJ databases">
        <title>Complete Genome Sequences of Extremely Thermoacidophilic, Metal-Mobilizing Type-Strain Members of the Archaeal Family Sulfolobaceae: Acidianus brierleyi DSM-1651T, Acidianus sulfidivorans DSM-18786T, Metallosphaera hakonensis DSM-7519T, and Metallosphaera prunae DSM-10039T.</title>
        <authorList>
            <person name="Counts J.A."/>
            <person name="Kelly R.M."/>
        </authorList>
    </citation>
    <scope>NUCLEOTIDE SEQUENCE [LARGE SCALE GENOMIC DNA]</scope>
    <source>
        <strain evidence="1 2">DSM 1651</strain>
    </source>
</reference>
<dbReference type="EMBL" id="CP029289">
    <property type="protein sequence ID" value="AWR95340.1"/>
    <property type="molecule type" value="Genomic_DNA"/>
</dbReference>
<organism evidence="1 2">
    <name type="scientific">Acidianus brierleyi</name>
    <dbReference type="NCBI Taxonomy" id="41673"/>
    <lineage>
        <taxon>Archaea</taxon>
        <taxon>Thermoproteota</taxon>
        <taxon>Thermoprotei</taxon>
        <taxon>Sulfolobales</taxon>
        <taxon>Sulfolobaceae</taxon>
        <taxon>Acidianus</taxon>
    </lineage>
</organism>
<gene>
    <name evidence="1" type="ORF">DFR85_12785</name>
</gene>
<sequence>MKYAVWLDGVILDINITDRLYELYKGKPIEIPYTMKINYDWNEFYNKLKGKIIILSPYNETLTKEILNIANITEPFIYNKGKTKPDKDPMVQLFSSFTLNPLDVVVIGSSPLDLLSARFYDSRVKVLCVNRQIDCSKYSPYLMNRNLEELYLSMRRLKLV</sequence>
<keyword evidence="2" id="KW-1185">Reference proteome</keyword>
<name>A0A2U9IH67_9CREN</name>
<accession>A0A2U9IH67</accession>
<evidence type="ECO:0000313" key="2">
    <source>
        <dbReference type="Proteomes" id="UP000248044"/>
    </source>
</evidence>
<dbReference type="CDD" id="cd01427">
    <property type="entry name" value="HAD_like"/>
    <property type="match status" value="1"/>
</dbReference>
<dbReference type="OrthoDB" id="34377at2157"/>
<evidence type="ECO:0000313" key="1">
    <source>
        <dbReference type="EMBL" id="AWR95340.1"/>
    </source>
</evidence>
<protein>
    <recommendedName>
        <fullName evidence="3">HAD family hydrolase</fullName>
    </recommendedName>
</protein>
<dbReference type="SUPFAM" id="SSF56784">
    <property type="entry name" value="HAD-like"/>
    <property type="match status" value="1"/>
</dbReference>
<dbReference type="InterPro" id="IPR036412">
    <property type="entry name" value="HAD-like_sf"/>
</dbReference>
<dbReference type="RefSeq" id="WP_110271220.1">
    <property type="nucleotide sequence ID" value="NZ_CP029289.2"/>
</dbReference>
<dbReference type="AlphaFoldDB" id="A0A2U9IH67"/>
<dbReference type="GeneID" id="36833047"/>
<dbReference type="KEGG" id="abri:DFR85_12785"/>